<gene>
    <name evidence="3" type="ORF">GCM10007053_00780</name>
</gene>
<keyword evidence="1" id="KW-0378">Hydrolase</keyword>
<dbReference type="InterPro" id="IPR044094">
    <property type="entry name" value="AtsA-like_MBL-fold"/>
</dbReference>
<evidence type="ECO:0000313" key="4">
    <source>
        <dbReference type="Proteomes" id="UP000644693"/>
    </source>
</evidence>
<organism evidence="3 4">
    <name type="scientific">Parahalioglobus pacificus</name>
    <dbReference type="NCBI Taxonomy" id="930806"/>
    <lineage>
        <taxon>Bacteria</taxon>
        <taxon>Pseudomonadati</taxon>
        <taxon>Pseudomonadota</taxon>
        <taxon>Gammaproteobacteria</taxon>
        <taxon>Cellvibrionales</taxon>
        <taxon>Halieaceae</taxon>
        <taxon>Parahalioglobus</taxon>
    </lineage>
</organism>
<keyword evidence="4" id="KW-1185">Reference proteome</keyword>
<dbReference type="InterPro" id="IPR036866">
    <property type="entry name" value="RibonucZ/Hydroxyglut_hydro"/>
</dbReference>
<proteinExistence type="predicted"/>
<protein>
    <submittedName>
        <fullName evidence="3">Ribonuclease Z</fullName>
    </submittedName>
</protein>
<dbReference type="PANTHER" id="PTHR46018">
    <property type="entry name" value="ZINC PHOSPHODIESTERASE ELAC PROTEIN 1"/>
    <property type="match status" value="1"/>
</dbReference>
<dbReference type="GO" id="GO:0042781">
    <property type="term" value="F:3'-tRNA processing endoribonuclease activity"/>
    <property type="evidence" value="ECO:0007669"/>
    <property type="project" value="TreeGrafter"/>
</dbReference>
<dbReference type="SUPFAM" id="SSF56281">
    <property type="entry name" value="Metallo-hydrolase/oxidoreductase"/>
    <property type="match status" value="1"/>
</dbReference>
<sequence>MKKLGILVAVIALVGVGVYTQRGPILGAVMARGIVAQMNLNAMADLEDGLHLALCGAGGPMPAPKASGPCVAIVAGDQFYMVDAGTDGVRNLGRMNYPVGQLDGVFVTHFHSDHIDGLGETATLRWAAGANTSPLPVYGPTGVERVVNGFNETYAQDFVYRHEHHGDTVAPTSGAGMVAFPFALPEVGVLHTVVDKDGLKVEALQVEHDPVRPAVGYRFSYKGRSVLVTGDTDKFDNITHFAQGVDILVHEALAPNLVNMMNEGARKIGNPIMQKITYDILDYHASPVEAAETARDAGVGHLLYYHIVPPMVLPGQDVLFLDGAQDIFPDYTIGQDGVRFSLPAGSDEIIKRHAGL</sequence>
<reference evidence="3" key="1">
    <citation type="journal article" date="2014" name="Int. J. Syst. Evol. Microbiol.">
        <title>Complete genome sequence of Corynebacterium casei LMG S-19264T (=DSM 44701T), isolated from a smear-ripened cheese.</title>
        <authorList>
            <consortium name="US DOE Joint Genome Institute (JGI-PGF)"/>
            <person name="Walter F."/>
            <person name="Albersmeier A."/>
            <person name="Kalinowski J."/>
            <person name="Ruckert C."/>
        </authorList>
    </citation>
    <scope>NUCLEOTIDE SEQUENCE</scope>
    <source>
        <strain evidence="3">KCTC 23430</strain>
    </source>
</reference>
<dbReference type="InterPro" id="IPR001279">
    <property type="entry name" value="Metallo-B-lactamas"/>
</dbReference>
<dbReference type="CDD" id="cd07719">
    <property type="entry name" value="arylsulfatase_AtsA-like_MBL-fold"/>
    <property type="match status" value="1"/>
</dbReference>
<dbReference type="PANTHER" id="PTHR46018:SF2">
    <property type="entry name" value="ZINC PHOSPHODIESTERASE ELAC PROTEIN 1"/>
    <property type="match status" value="1"/>
</dbReference>
<reference evidence="3" key="2">
    <citation type="submission" date="2020-09" db="EMBL/GenBank/DDBJ databases">
        <authorList>
            <person name="Sun Q."/>
            <person name="Kim S."/>
        </authorList>
    </citation>
    <scope>NUCLEOTIDE SEQUENCE</scope>
    <source>
        <strain evidence="3">KCTC 23430</strain>
    </source>
</reference>
<dbReference type="Pfam" id="PF12706">
    <property type="entry name" value="Lactamase_B_2"/>
    <property type="match status" value="1"/>
</dbReference>
<dbReference type="EMBL" id="BMYM01000001">
    <property type="protein sequence ID" value="GHD25258.1"/>
    <property type="molecule type" value="Genomic_DNA"/>
</dbReference>
<comment type="caution">
    <text evidence="3">The sequence shown here is derived from an EMBL/GenBank/DDBJ whole genome shotgun (WGS) entry which is preliminary data.</text>
</comment>
<evidence type="ECO:0000313" key="3">
    <source>
        <dbReference type="EMBL" id="GHD25258.1"/>
    </source>
</evidence>
<dbReference type="Gene3D" id="3.60.15.10">
    <property type="entry name" value="Ribonuclease Z/Hydroxyacylglutathione hydrolase-like"/>
    <property type="match status" value="1"/>
</dbReference>
<dbReference type="RefSeq" id="WP_189474141.1">
    <property type="nucleotide sequence ID" value="NZ_BMYM01000001.1"/>
</dbReference>
<feature type="domain" description="Metallo-beta-lactamase" evidence="2">
    <location>
        <begin position="67"/>
        <end position="273"/>
    </location>
</feature>
<name>A0A919CHC6_9GAMM</name>
<evidence type="ECO:0000256" key="1">
    <source>
        <dbReference type="ARBA" id="ARBA00022801"/>
    </source>
</evidence>
<dbReference type="SMART" id="SM00849">
    <property type="entry name" value="Lactamase_B"/>
    <property type="match status" value="1"/>
</dbReference>
<accession>A0A919CHC6</accession>
<evidence type="ECO:0000259" key="2">
    <source>
        <dbReference type="SMART" id="SM00849"/>
    </source>
</evidence>
<dbReference type="Proteomes" id="UP000644693">
    <property type="component" value="Unassembled WGS sequence"/>
</dbReference>
<dbReference type="AlphaFoldDB" id="A0A919CHC6"/>